<sequence>MAPQRAGSYIALITILADPASADDQAKMAHIQQLRKANDRAAARWAPHITLVPPFDVNFNSTASNPPRRTEGVASSSPAPPPYTSLHLPSALGPGKPSYRLSESFRSRHPDGLCEALSQLEANVEAAVNALSPPEDIVLDDIGFFPLSAYDTIHLRPSKTTAPQRNSTTSGRTTVWSLQALIEDTVEQSGARPTLSKRKRKQHHNFSPHLTLGQCNGEESRTALLASANAIIQNSPFRSKADRLQLLFKPKERSGPYHVWREFQVGRPES</sequence>
<dbReference type="EMBL" id="JAPDMZ010000069">
    <property type="protein sequence ID" value="KAK0551982.1"/>
    <property type="molecule type" value="Genomic_DNA"/>
</dbReference>
<evidence type="ECO:0000313" key="2">
    <source>
        <dbReference type="EMBL" id="KAK0551982.1"/>
    </source>
</evidence>
<feature type="region of interest" description="Disordered" evidence="1">
    <location>
        <begin position="60"/>
        <end position="84"/>
    </location>
</feature>
<proteinExistence type="predicted"/>
<organism evidence="2 3">
    <name type="scientific">Tilletia horrida</name>
    <dbReference type="NCBI Taxonomy" id="155126"/>
    <lineage>
        <taxon>Eukaryota</taxon>
        <taxon>Fungi</taxon>
        <taxon>Dikarya</taxon>
        <taxon>Basidiomycota</taxon>
        <taxon>Ustilaginomycotina</taxon>
        <taxon>Exobasidiomycetes</taxon>
        <taxon>Tilletiales</taxon>
        <taxon>Tilletiaceae</taxon>
        <taxon>Tilletia</taxon>
    </lineage>
</organism>
<evidence type="ECO:0000313" key="3">
    <source>
        <dbReference type="Proteomes" id="UP001176517"/>
    </source>
</evidence>
<dbReference type="Gene3D" id="3.90.1140.10">
    <property type="entry name" value="Cyclic phosphodiesterase"/>
    <property type="match status" value="1"/>
</dbReference>
<keyword evidence="3" id="KW-1185">Reference proteome</keyword>
<dbReference type="Proteomes" id="UP001176517">
    <property type="component" value="Unassembled WGS sequence"/>
</dbReference>
<protein>
    <submittedName>
        <fullName evidence="2">Uncharacterized protein</fullName>
    </submittedName>
</protein>
<gene>
    <name evidence="2" type="ORF">OC846_003066</name>
</gene>
<dbReference type="AlphaFoldDB" id="A0AAN6GQC3"/>
<accession>A0AAN6GQC3</accession>
<feature type="region of interest" description="Disordered" evidence="1">
    <location>
        <begin position="188"/>
        <end position="209"/>
    </location>
</feature>
<reference evidence="2" key="1">
    <citation type="journal article" date="2023" name="PhytoFront">
        <title>Draft Genome Resources of Seven Strains of Tilletia horrida, Causal Agent of Kernel Smut of Rice.</title>
        <authorList>
            <person name="Khanal S."/>
            <person name="Antony Babu S."/>
            <person name="Zhou X.G."/>
        </authorList>
    </citation>
    <scope>NUCLEOTIDE SEQUENCE</scope>
    <source>
        <strain evidence="2">TX6</strain>
    </source>
</reference>
<dbReference type="Pfam" id="PF13563">
    <property type="entry name" value="2_5_RNA_ligase2"/>
    <property type="match status" value="1"/>
</dbReference>
<feature type="compositionally biased region" description="Basic residues" evidence="1">
    <location>
        <begin position="195"/>
        <end position="206"/>
    </location>
</feature>
<name>A0AAN6GQC3_9BASI</name>
<evidence type="ECO:0000256" key="1">
    <source>
        <dbReference type="SAM" id="MobiDB-lite"/>
    </source>
</evidence>
<comment type="caution">
    <text evidence="2">The sequence shown here is derived from an EMBL/GenBank/DDBJ whole genome shotgun (WGS) entry which is preliminary data.</text>
</comment>